<evidence type="ECO:0000313" key="1">
    <source>
        <dbReference type="EMBL" id="GAA2038441.1"/>
    </source>
</evidence>
<dbReference type="RefSeq" id="WP_344374094.1">
    <property type="nucleotide sequence ID" value="NZ_BAAAPW010000003.1"/>
</dbReference>
<protein>
    <submittedName>
        <fullName evidence="1">Uncharacterized protein</fullName>
    </submittedName>
</protein>
<keyword evidence="2" id="KW-1185">Reference proteome</keyword>
<accession>A0ABN2UJH6</accession>
<dbReference type="EMBL" id="BAAAPW010000003">
    <property type="protein sequence ID" value="GAA2038441.1"/>
    <property type="molecule type" value="Genomic_DNA"/>
</dbReference>
<gene>
    <name evidence="1" type="ORF">GCM10009819_24070</name>
</gene>
<sequence>MSTTAVPTAPPAVTRAAADVLARQWAYASVAHGTAHGYYRMLFEAGPVDAAAFAAIAGVSDDEARSWLGEQLELGLLRPVRGPEGRPELLLPAEYVPVLLDDHGQSEFAAARLRFAEHADELPEVLRTLWASPIDPDEQLPRGVSRLWARMFQPDD</sequence>
<comment type="caution">
    <text evidence="1">The sequence shown here is derived from an EMBL/GenBank/DDBJ whole genome shotgun (WGS) entry which is preliminary data.</text>
</comment>
<dbReference type="Proteomes" id="UP001501196">
    <property type="component" value="Unassembled WGS sequence"/>
</dbReference>
<reference evidence="1 2" key="1">
    <citation type="journal article" date="2019" name="Int. J. Syst. Evol. Microbiol.">
        <title>The Global Catalogue of Microorganisms (GCM) 10K type strain sequencing project: providing services to taxonomists for standard genome sequencing and annotation.</title>
        <authorList>
            <consortium name="The Broad Institute Genomics Platform"/>
            <consortium name="The Broad Institute Genome Sequencing Center for Infectious Disease"/>
            <person name="Wu L."/>
            <person name="Ma J."/>
        </authorList>
    </citation>
    <scope>NUCLEOTIDE SEQUENCE [LARGE SCALE GENOMIC DNA]</scope>
    <source>
        <strain evidence="1 2">JCM 15672</strain>
    </source>
</reference>
<organism evidence="1 2">
    <name type="scientific">Agromyces tropicus</name>
    <dbReference type="NCBI Taxonomy" id="555371"/>
    <lineage>
        <taxon>Bacteria</taxon>
        <taxon>Bacillati</taxon>
        <taxon>Actinomycetota</taxon>
        <taxon>Actinomycetes</taxon>
        <taxon>Micrococcales</taxon>
        <taxon>Microbacteriaceae</taxon>
        <taxon>Agromyces</taxon>
    </lineage>
</organism>
<name>A0ABN2UJH6_9MICO</name>
<evidence type="ECO:0000313" key="2">
    <source>
        <dbReference type="Proteomes" id="UP001501196"/>
    </source>
</evidence>
<proteinExistence type="predicted"/>